<dbReference type="InterPro" id="IPR008334">
    <property type="entry name" value="5'-Nucleotdase_C"/>
</dbReference>
<dbReference type="GO" id="GO:0000166">
    <property type="term" value="F:nucleotide binding"/>
    <property type="evidence" value="ECO:0007669"/>
    <property type="project" value="UniProtKB-KW"/>
</dbReference>
<dbReference type="OMA" id="WLATINS"/>
<dbReference type="EnsemblMetazoa" id="XM_038203818.1">
    <property type="protein sequence ID" value="XP_038059746.1"/>
    <property type="gene ID" value="LOC119730788"/>
</dbReference>
<dbReference type="PROSITE" id="PS00786">
    <property type="entry name" value="5_NUCLEOTIDASE_2"/>
    <property type="match status" value="1"/>
</dbReference>
<dbReference type="OrthoDB" id="7722975at2759"/>
<dbReference type="GeneID" id="119730788"/>
<dbReference type="InterPro" id="IPR004843">
    <property type="entry name" value="Calcineurin-like_PHP"/>
</dbReference>
<evidence type="ECO:0000259" key="11">
    <source>
        <dbReference type="Pfam" id="PF02872"/>
    </source>
</evidence>
<name>A0A914A8I9_PATMI</name>
<keyword evidence="6 8" id="KW-0547">Nucleotide-binding</keyword>
<dbReference type="GO" id="GO:0005886">
    <property type="term" value="C:plasma membrane"/>
    <property type="evidence" value="ECO:0007669"/>
    <property type="project" value="TreeGrafter"/>
</dbReference>
<feature type="region of interest" description="Disordered" evidence="9">
    <location>
        <begin position="546"/>
        <end position="576"/>
    </location>
</feature>
<dbReference type="PANTHER" id="PTHR11575:SF24">
    <property type="entry name" value="5'-NUCLEOTIDASE"/>
    <property type="match status" value="1"/>
</dbReference>
<dbReference type="SUPFAM" id="SSF55816">
    <property type="entry name" value="5'-nucleotidase (syn. UDP-sugar hydrolase), C-terminal domain"/>
    <property type="match status" value="1"/>
</dbReference>
<dbReference type="InterPro" id="IPR006146">
    <property type="entry name" value="5'-Nucleotdase_CS"/>
</dbReference>
<evidence type="ECO:0000256" key="8">
    <source>
        <dbReference type="RuleBase" id="RU362119"/>
    </source>
</evidence>
<dbReference type="Proteomes" id="UP000887568">
    <property type="component" value="Unplaced"/>
</dbReference>
<dbReference type="Gene3D" id="3.60.21.10">
    <property type="match status" value="1"/>
</dbReference>
<sequence>MMQWIGLRVAVVLATIYLTAAVPFKLTILHTNDVHARFEQFDGYGGECSTQESDDGECFGGVARRVSKIRQIRAAEENVLLLDGGDQFQGTMWFYLYKGQATSHFMNITGYDAMAIGNHEFDNAPEGLSQFLTDVPFPVLSSNIDASLEPSIDGLFHKSTVLTVGGQKIGIVGYTYARTPEISTTGKLEFSDEVTAVQAEVDRLQTEYGIDKMIALGHAGFDIDLKIARKVRGVDIVIGGHTNTFLYTGSAPSAEVPEGDYPTVVHPDYDATANVLVVQDYTFGKYLGRLDVTFDDNGNVTEWGGNPILLDENVPQAADVLQEIEKWAETVRNFSNVYIGRTHVLLDGSCRLAECNLGNFLADAYVRQAIRFPDELQWNDVSIAIVNGGSIRATLYQGDITIGDVLTVSPFGSTVDTVTIKGVYLMEALENSVAEYDPVSRPGRFLQFSGMIVTYDLSQTKGSRVVNAEVRCTECEVPQFVPLDLEKVYKVVMPSYIVGGGDGYSMIRDNVIEHDYGNLDSSVASEYIQWITPATPGLERRILFVDPSDPSDPPNPSDPSPSDPSPSDPDPCGTGSANRIHRLTPLWLLLIAVLMQDFVF</sequence>
<protein>
    <recommendedName>
        <fullName evidence="3">5'-nucleotidase</fullName>
        <ecNumber evidence="3">3.1.3.5</ecNumber>
    </recommendedName>
</protein>
<evidence type="ECO:0000259" key="10">
    <source>
        <dbReference type="Pfam" id="PF00149"/>
    </source>
</evidence>
<reference evidence="12" key="1">
    <citation type="submission" date="2022-11" db="UniProtKB">
        <authorList>
            <consortium name="EnsemblMetazoa"/>
        </authorList>
    </citation>
    <scope>IDENTIFICATION</scope>
</reference>
<dbReference type="InterPro" id="IPR006179">
    <property type="entry name" value="5_nucleotidase/apyrase"/>
</dbReference>
<dbReference type="CDD" id="cd07409">
    <property type="entry name" value="MPP_CD73_N"/>
    <property type="match status" value="1"/>
</dbReference>
<feature type="compositionally biased region" description="Pro residues" evidence="9">
    <location>
        <begin position="550"/>
        <end position="569"/>
    </location>
</feature>
<dbReference type="Pfam" id="PF00149">
    <property type="entry name" value="Metallophos"/>
    <property type="match status" value="1"/>
</dbReference>
<keyword evidence="5" id="KW-0732">Signal</keyword>
<dbReference type="SUPFAM" id="SSF56300">
    <property type="entry name" value="Metallo-dependent phosphatases"/>
    <property type="match status" value="1"/>
</dbReference>
<dbReference type="GO" id="GO:0046872">
    <property type="term" value="F:metal ion binding"/>
    <property type="evidence" value="ECO:0007669"/>
    <property type="project" value="UniProtKB-KW"/>
</dbReference>
<accession>A0A914A8I9</accession>
<dbReference type="EC" id="3.1.3.5" evidence="3"/>
<evidence type="ECO:0000256" key="7">
    <source>
        <dbReference type="ARBA" id="ARBA00022801"/>
    </source>
</evidence>
<dbReference type="InterPro" id="IPR029052">
    <property type="entry name" value="Metallo-depent_PP-like"/>
</dbReference>
<keyword evidence="7 8" id="KW-0378">Hydrolase</keyword>
<evidence type="ECO:0000313" key="12">
    <source>
        <dbReference type="EnsemblMetazoa" id="XP_038059746.1"/>
    </source>
</evidence>
<evidence type="ECO:0000256" key="9">
    <source>
        <dbReference type="SAM" id="MobiDB-lite"/>
    </source>
</evidence>
<dbReference type="GO" id="GO:0006196">
    <property type="term" value="P:AMP catabolic process"/>
    <property type="evidence" value="ECO:0007669"/>
    <property type="project" value="TreeGrafter"/>
</dbReference>
<dbReference type="PROSITE" id="PS00785">
    <property type="entry name" value="5_NUCLEOTIDASE_1"/>
    <property type="match status" value="1"/>
</dbReference>
<dbReference type="RefSeq" id="XP_038059746.1">
    <property type="nucleotide sequence ID" value="XM_038203818.1"/>
</dbReference>
<dbReference type="FunFam" id="3.60.21.10:FF:000020">
    <property type="entry name" value="NT5E isoform 4"/>
    <property type="match status" value="1"/>
</dbReference>
<evidence type="ECO:0000256" key="2">
    <source>
        <dbReference type="ARBA" id="ARBA00006654"/>
    </source>
</evidence>
<proteinExistence type="inferred from homology"/>
<comment type="catalytic activity">
    <reaction evidence="1">
        <text>a ribonucleoside 5'-phosphate + H2O = a ribonucleoside + phosphate</text>
        <dbReference type="Rhea" id="RHEA:12484"/>
        <dbReference type="ChEBI" id="CHEBI:15377"/>
        <dbReference type="ChEBI" id="CHEBI:18254"/>
        <dbReference type="ChEBI" id="CHEBI:43474"/>
        <dbReference type="ChEBI" id="CHEBI:58043"/>
        <dbReference type="EC" id="3.1.3.5"/>
    </reaction>
</comment>
<organism evidence="12 13">
    <name type="scientific">Patiria miniata</name>
    <name type="common">Bat star</name>
    <name type="synonym">Asterina miniata</name>
    <dbReference type="NCBI Taxonomy" id="46514"/>
    <lineage>
        <taxon>Eukaryota</taxon>
        <taxon>Metazoa</taxon>
        <taxon>Echinodermata</taxon>
        <taxon>Eleutherozoa</taxon>
        <taxon>Asterozoa</taxon>
        <taxon>Asteroidea</taxon>
        <taxon>Valvatacea</taxon>
        <taxon>Valvatida</taxon>
        <taxon>Asterinidae</taxon>
        <taxon>Patiria</taxon>
    </lineage>
</organism>
<evidence type="ECO:0000313" key="13">
    <source>
        <dbReference type="Proteomes" id="UP000887568"/>
    </source>
</evidence>
<dbReference type="AlphaFoldDB" id="A0A914A8I9"/>
<dbReference type="Pfam" id="PF02872">
    <property type="entry name" value="5_nucleotid_C"/>
    <property type="match status" value="1"/>
</dbReference>
<keyword evidence="4" id="KW-0479">Metal-binding</keyword>
<evidence type="ECO:0000256" key="3">
    <source>
        <dbReference type="ARBA" id="ARBA00012643"/>
    </source>
</evidence>
<dbReference type="GO" id="GO:0008253">
    <property type="term" value="F:5'-nucleotidase activity"/>
    <property type="evidence" value="ECO:0007669"/>
    <property type="project" value="UniProtKB-EC"/>
</dbReference>
<evidence type="ECO:0000256" key="6">
    <source>
        <dbReference type="ARBA" id="ARBA00022741"/>
    </source>
</evidence>
<feature type="domain" description="Calcineurin-like phosphoesterase" evidence="10">
    <location>
        <begin position="27"/>
        <end position="242"/>
    </location>
</feature>
<keyword evidence="13" id="KW-1185">Reference proteome</keyword>
<dbReference type="PRINTS" id="PR01607">
    <property type="entry name" value="APYRASEFAMLY"/>
</dbReference>
<evidence type="ECO:0000256" key="4">
    <source>
        <dbReference type="ARBA" id="ARBA00022723"/>
    </source>
</evidence>
<evidence type="ECO:0000256" key="5">
    <source>
        <dbReference type="ARBA" id="ARBA00022729"/>
    </source>
</evidence>
<evidence type="ECO:0000256" key="1">
    <source>
        <dbReference type="ARBA" id="ARBA00000815"/>
    </source>
</evidence>
<dbReference type="InterPro" id="IPR036907">
    <property type="entry name" value="5'-Nucleotdase_C_sf"/>
</dbReference>
<dbReference type="FunFam" id="3.90.780.10:FF:000001">
    <property type="entry name" value="NT5E isoform 3"/>
    <property type="match status" value="1"/>
</dbReference>
<comment type="similarity">
    <text evidence="2 8">Belongs to the 5'-nucleotidase family.</text>
</comment>
<dbReference type="PANTHER" id="PTHR11575">
    <property type="entry name" value="5'-NUCLEOTIDASE-RELATED"/>
    <property type="match status" value="1"/>
</dbReference>
<dbReference type="Gene3D" id="3.90.780.10">
    <property type="entry name" value="5'-Nucleotidase, C-terminal domain"/>
    <property type="match status" value="1"/>
</dbReference>
<feature type="domain" description="5'-Nucleotidase C-terminal" evidence="11">
    <location>
        <begin position="339"/>
        <end position="507"/>
    </location>
</feature>